<evidence type="ECO:0000313" key="3">
    <source>
        <dbReference type="Proteomes" id="UP000554482"/>
    </source>
</evidence>
<proteinExistence type="predicted"/>
<comment type="caution">
    <text evidence="2">The sequence shown here is derived from an EMBL/GenBank/DDBJ whole genome shotgun (WGS) entry which is preliminary data.</text>
</comment>
<organism evidence="2 3">
    <name type="scientific">Thalictrum thalictroides</name>
    <name type="common">Rue-anemone</name>
    <name type="synonym">Anemone thalictroides</name>
    <dbReference type="NCBI Taxonomy" id="46969"/>
    <lineage>
        <taxon>Eukaryota</taxon>
        <taxon>Viridiplantae</taxon>
        <taxon>Streptophyta</taxon>
        <taxon>Embryophyta</taxon>
        <taxon>Tracheophyta</taxon>
        <taxon>Spermatophyta</taxon>
        <taxon>Magnoliopsida</taxon>
        <taxon>Ranunculales</taxon>
        <taxon>Ranunculaceae</taxon>
        <taxon>Thalictroideae</taxon>
        <taxon>Thalictrum</taxon>
    </lineage>
</organism>
<name>A0A7J6V9F5_THATH</name>
<sequence length="120" mass="14190">MSTQEDDRGPIRHVKEKSLVSLKTHLPELFRAMSDFSYAAARMYKKLVPRNFRSKVKACLEDVYIILYYTIYRYSMYNFVFPLLIQVISAYFSIHEAVAKTIQKPVWILEEVNINVYIGR</sequence>
<dbReference type="AlphaFoldDB" id="A0A7J6V9F5"/>
<keyword evidence="1" id="KW-1133">Transmembrane helix</keyword>
<feature type="transmembrane region" description="Helical" evidence="1">
    <location>
        <begin position="76"/>
        <end position="94"/>
    </location>
</feature>
<dbReference type="EMBL" id="JABWDY010036870">
    <property type="protein sequence ID" value="KAF5180850.1"/>
    <property type="molecule type" value="Genomic_DNA"/>
</dbReference>
<protein>
    <submittedName>
        <fullName evidence="2">Uncharacterized protein</fullName>
    </submittedName>
</protein>
<evidence type="ECO:0000313" key="2">
    <source>
        <dbReference type="EMBL" id="KAF5180850.1"/>
    </source>
</evidence>
<gene>
    <name evidence="2" type="ORF">FRX31_029561</name>
</gene>
<accession>A0A7J6V9F5</accession>
<dbReference type="Proteomes" id="UP000554482">
    <property type="component" value="Unassembled WGS sequence"/>
</dbReference>
<keyword evidence="1" id="KW-0472">Membrane</keyword>
<keyword evidence="3" id="KW-1185">Reference proteome</keyword>
<evidence type="ECO:0000256" key="1">
    <source>
        <dbReference type="SAM" id="Phobius"/>
    </source>
</evidence>
<reference evidence="2 3" key="1">
    <citation type="submission" date="2020-06" db="EMBL/GenBank/DDBJ databases">
        <title>Transcriptomic and genomic resources for Thalictrum thalictroides and T. hernandezii: Facilitating candidate gene discovery in an emerging model plant lineage.</title>
        <authorList>
            <person name="Arias T."/>
            <person name="Riano-Pachon D.M."/>
            <person name="Di Stilio V.S."/>
        </authorList>
    </citation>
    <scope>NUCLEOTIDE SEQUENCE [LARGE SCALE GENOMIC DNA]</scope>
    <source>
        <strain evidence="3">cv. WT478/WT964</strain>
        <tissue evidence="2">Leaves</tissue>
    </source>
</reference>
<keyword evidence="1" id="KW-0812">Transmembrane</keyword>